<dbReference type="GO" id="GO:0016747">
    <property type="term" value="F:acyltransferase activity, transferring groups other than amino-acyl groups"/>
    <property type="evidence" value="ECO:0007669"/>
    <property type="project" value="InterPro"/>
</dbReference>
<dbReference type="PROSITE" id="PS51186">
    <property type="entry name" value="GNAT"/>
    <property type="match status" value="1"/>
</dbReference>
<dbReference type="PANTHER" id="PTHR42919:SF8">
    <property type="entry name" value="N-ALPHA-ACETYLTRANSFERASE 50"/>
    <property type="match status" value="1"/>
</dbReference>
<dbReference type="OrthoDB" id="47374at2759"/>
<feature type="compositionally biased region" description="Polar residues" evidence="3">
    <location>
        <begin position="93"/>
        <end position="105"/>
    </location>
</feature>
<evidence type="ECO:0000256" key="4">
    <source>
        <dbReference type="SAM" id="SignalP"/>
    </source>
</evidence>
<dbReference type="CDD" id="cd04301">
    <property type="entry name" value="NAT_SF"/>
    <property type="match status" value="1"/>
</dbReference>
<dbReference type="GO" id="GO:0007064">
    <property type="term" value="P:mitotic sister chromatid cohesion"/>
    <property type="evidence" value="ECO:0007669"/>
    <property type="project" value="TreeGrafter"/>
</dbReference>
<dbReference type="PANTHER" id="PTHR42919">
    <property type="entry name" value="N-ALPHA-ACETYLTRANSFERASE"/>
    <property type="match status" value="1"/>
</dbReference>
<name>A0A5N5QJS2_9AGAM</name>
<dbReference type="GO" id="GO:0031415">
    <property type="term" value="C:NatA complex"/>
    <property type="evidence" value="ECO:0007669"/>
    <property type="project" value="TreeGrafter"/>
</dbReference>
<evidence type="ECO:0000313" key="6">
    <source>
        <dbReference type="EMBL" id="KAB5591783.1"/>
    </source>
</evidence>
<evidence type="ECO:0000256" key="3">
    <source>
        <dbReference type="SAM" id="MobiDB-lite"/>
    </source>
</evidence>
<dbReference type="InterPro" id="IPR016181">
    <property type="entry name" value="Acyl_CoA_acyltransferase"/>
</dbReference>
<dbReference type="InterPro" id="IPR000182">
    <property type="entry name" value="GNAT_dom"/>
</dbReference>
<dbReference type="Proteomes" id="UP000383932">
    <property type="component" value="Unassembled WGS sequence"/>
</dbReference>
<gene>
    <name evidence="6" type="ORF">CTheo_4775</name>
</gene>
<feature type="compositionally biased region" description="Low complexity" evidence="3">
    <location>
        <begin position="292"/>
        <end position="304"/>
    </location>
</feature>
<reference evidence="6 7" key="1">
    <citation type="journal article" date="2019" name="Fungal Biol. Biotechnol.">
        <title>Draft genome sequence of fastidious pathogen Ceratobasidium theobromae, which causes vascular-streak dieback in Theobroma cacao.</title>
        <authorList>
            <person name="Ali S.S."/>
            <person name="Asman A."/>
            <person name="Shao J."/>
            <person name="Firmansyah A.P."/>
            <person name="Susilo A.W."/>
            <person name="Rosmana A."/>
            <person name="McMahon P."/>
            <person name="Junaid M."/>
            <person name="Guest D."/>
            <person name="Kheng T.Y."/>
            <person name="Meinhardt L.W."/>
            <person name="Bailey B.A."/>
        </authorList>
    </citation>
    <scope>NUCLEOTIDE SEQUENCE [LARGE SCALE GENOMIC DNA]</scope>
    <source>
        <strain evidence="6 7">CT2</strain>
    </source>
</reference>
<accession>A0A5N5QJS2</accession>
<keyword evidence="2" id="KW-0012">Acyltransferase</keyword>
<organism evidence="6 7">
    <name type="scientific">Ceratobasidium theobromae</name>
    <dbReference type="NCBI Taxonomy" id="1582974"/>
    <lineage>
        <taxon>Eukaryota</taxon>
        <taxon>Fungi</taxon>
        <taxon>Dikarya</taxon>
        <taxon>Basidiomycota</taxon>
        <taxon>Agaricomycotina</taxon>
        <taxon>Agaricomycetes</taxon>
        <taxon>Cantharellales</taxon>
        <taxon>Ceratobasidiaceae</taxon>
        <taxon>Ceratobasidium</taxon>
    </lineage>
</organism>
<keyword evidence="7" id="KW-1185">Reference proteome</keyword>
<dbReference type="AlphaFoldDB" id="A0A5N5QJS2"/>
<dbReference type="SUPFAM" id="SSF55729">
    <property type="entry name" value="Acyl-CoA N-acyltransferases (Nat)"/>
    <property type="match status" value="1"/>
</dbReference>
<evidence type="ECO:0000256" key="1">
    <source>
        <dbReference type="ARBA" id="ARBA00022679"/>
    </source>
</evidence>
<proteinExistence type="predicted"/>
<dbReference type="EMBL" id="SSOP01000089">
    <property type="protein sequence ID" value="KAB5591783.1"/>
    <property type="molecule type" value="Genomic_DNA"/>
</dbReference>
<dbReference type="Pfam" id="PF00583">
    <property type="entry name" value="Acetyltransf_1"/>
    <property type="match status" value="1"/>
</dbReference>
<feature type="region of interest" description="Disordered" evidence="3">
    <location>
        <begin position="89"/>
        <end position="114"/>
    </location>
</feature>
<comment type="caution">
    <text evidence="6">The sequence shown here is derived from an EMBL/GenBank/DDBJ whole genome shotgun (WGS) entry which is preliminary data.</text>
</comment>
<evidence type="ECO:0000259" key="5">
    <source>
        <dbReference type="PROSITE" id="PS51186"/>
    </source>
</evidence>
<evidence type="ECO:0000313" key="7">
    <source>
        <dbReference type="Proteomes" id="UP000383932"/>
    </source>
</evidence>
<keyword evidence="4" id="KW-0732">Signal</keyword>
<sequence length="652" mass="70935">MQAQTEIPTLRASQLALELLVVLASTTHPADLTAGLNSYARPACDASEFDSILSTGKVDTFKSPLAGESVQVGRARDCWTMVRDDFLSPKDGASSTAQAKWTGSDDTGEDDGNQDSCVAPHAWGVVDWWTKLFENDQIISSAELGSVCPSKLFLSHIPRPSRPGAPQNDIQAVLGVVLSALRWPLCAIRRSSFDFVIDVYWLKLINASAVYAISAGTLVRATADQLSTLTDSAFKLLFSHFTGPVNTSSGFPVHLYYRFSFCLAACYISKTGTGVSSIGVFGGGTDNINGRAPRARPTARVAPANDGLAADDIPRQSAEPYPNPSLETTLALLQSSPNCEDLKPSLLIQALAKHAVARLAIIQSFEMLSTCQNDSPWSFDNNIPNWRMGIAKAGRSEHAIPVRWDDRALAHDHDYHSSLGASFDFKSTQSMATVTTMSLPAQVSAPTIPVITTRKATRPAARVSLASLTPNNLGTLRKLNSVLFPIRYSEKFYREVLEPELEEFCKLIYYNDIPVGAVCSRIERGQRPGEACVYIMTMGVLAPYRGLGLGSMALKQVFNAAAKYNASLGGSNEPTPSATTSTFNDSRRQITSFYLHVHVPNVDARTFYERYGFVERDRIVGYYRKLGASDGSDRDAWLLTRANEVNGTEGAN</sequence>
<keyword evidence="1" id="KW-0808">Transferase</keyword>
<feature type="domain" description="N-acetyltransferase" evidence="5">
    <location>
        <begin position="463"/>
        <end position="644"/>
    </location>
</feature>
<feature type="signal peptide" evidence="4">
    <location>
        <begin position="1"/>
        <end position="24"/>
    </location>
</feature>
<protein>
    <recommendedName>
        <fullName evidence="5">N-acetyltransferase domain-containing protein</fullName>
    </recommendedName>
</protein>
<dbReference type="Gene3D" id="3.40.630.30">
    <property type="match status" value="1"/>
</dbReference>
<feature type="chain" id="PRO_5024372847" description="N-acetyltransferase domain-containing protein" evidence="4">
    <location>
        <begin position="25"/>
        <end position="652"/>
    </location>
</feature>
<feature type="region of interest" description="Disordered" evidence="3">
    <location>
        <begin position="292"/>
        <end position="320"/>
    </location>
</feature>
<evidence type="ECO:0000256" key="2">
    <source>
        <dbReference type="ARBA" id="ARBA00023315"/>
    </source>
</evidence>
<dbReference type="InterPro" id="IPR051556">
    <property type="entry name" value="N-term/lysine_N-AcTrnsfr"/>
</dbReference>